<dbReference type="Gene3D" id="1.10.287.470">
    <property type="entry name" value="Helix hairpin bin"/>
    <property type="match status" value="1"/>
</dbReference>
<keyword evidence="3" id="KW-0812">Transmembrane</keyword>
<keyword evidence="3" id="KW-1133">Transmembrane helix</keyword>
<dbReference type="NCBIfam" id="TIGR01730">
    <property type="entry name" value="RND_mfp"/>
    <property type="match status" value="1"/>
</dbReference>
<proteinExistence type="inferred from homology"/>
<feature type="coiled-coil region" evidence="2">
    <location>
        <begin position="100"/>
        <end position="158"/>
    </location>
</feature>
<dbReference type="PANTHER" id="PTHR30469">
    <property type="entry name" value="MULTIDRUG RESISTANCE PROTEIN MDTA"/>
    <property type="match status" value="1"/>
</dbReference>
<dbReference type="PATRIC" id="fig|1127699.3.peg.1178"/>
<reference evidence="4 5" key="1">
    <citation type="submission" date="2012-05" db="EMBL/GenBank/DDBJ databases">
        <authorList>
            <person name="Weinstock G."/>
            <person name="Sodergren E."/>
            <person name="Lobos E.A."/>
            <person name="Fulton L."/>
            <person name="Fulton R."/>
            <person name="Courtney L."/>
            <person name="Fronick C."/>
            <person name="O'Laughlin M."/>
            <person name="Godfrey J."/>
            <person name="Wilson R.M."/>
            <person name="Miner T."/>
            <person name="Farmer C."/>
            <person name="Delehaunty K."/>
            <person name="Cordes M."/>
            <person name="Minx P."/>
            <person name="Tomlinson C."/>
            <person name="Chen J."/>
            <person name="Wollam A."/>
            <person name="Pepin K.H."/>
            <person name="Bhonagiri V."/>
            <person name="Zhang X."/>
            <person name="Suruliraj S."/>
            <person name="Warren W."/>
            <person name="Mitreva M."/>
            <person name="Mardis E.R."/>
            <person name="Wilson R.K."/>
        </authorList>
    </citation>
    <scope>NUCLEOTIDE SEQUENCE [LARGE SCALE GENOMIC DNA]</scope>
    <source>
        <strain evidence="4 5">F0055</strain>
    </source>
</reference>
<dbReference type="Gene3D" id="2.40.50.100">
    <property type="match status" value="1"/>
</dbReference>
<protein>
    <submittedName>
        <fullName evidence="4">Efflux transporter, RND family, MFP subunit</fullName>
    </submittedName>
</protein>
<evidence type="ECO:0000313" key="4">
    <source>
        <dbReference type="EMBL" id="EKY00588.1"/>
    </source>
</evidence>
<dbReference type="Proteomes" id="UP000010433">
    <property type="component" value="Unassembled WGS sequence"/>
</dbReference>
<keyword evidence="2" id="KW-0175">Coiled coil</keyword>
<dbReference type="RefSeq" id="WP_009162483.1">
    <property type="nucleotide sequence ID" value="NZ_KB290995.1"/>
</dbReference>
<accession>L1NB34</accession>
<dbReference type="EMBL" id="AMEP01000085">
    <property type="protein sequence ID" value="EKY00588.1"/>
    <property type="molecule type" value="Genomic_DNA"/>
</dbReference>
<comment type="similarity">
    <text evidence="1">Belongs to the membrane fusion protein (MFP) (TC 8.A.1) family.</text>
</comment>
<keyword evidence="5" id="KW-1185">Reference proteome</keyword>
<comment type="caution">
    <text evidence="4">The sequence shown here is derived from an EMBL/GenBank/DDBJ whole genome shotgun (WGS) entry which is preliminary data.</text>
</comment>
<feature type="transmembrane region" description="Helical" evidence="3">
    <location>
        <begin position="7"/>
        <end position="26"/>
    </location>
</feature>
<dbReference type="InterPro" id="IPR006143">
    <property type="entry name" value="RND_pump_MFP"/>
</dbReference>
<evidence type="ECO:0000256" key="1">
    <source>
        <dbReference type="ARBA" id="ARBA00009477"/>
    </source>
</evidence>
<sequence>MKKNLKFIVAGFIALIFILTFVFLWVKSQPQPVVYTEFTPSLKDLSKTTIITGHIEPRNEVNVKPQISGIITEIMKEAGQTVQAGEVIAKVKVIPDMGQLSSAESRLRLANVNVKQAQIDFNRQKELFEKGLVSADEYDKVHQAYKQAKEELTAADDNLQVIRDGVSKSNASASSTLIRSTITGVILDIPVKVGNSVILSNTFNDGTTIASVANMNDLIFRGNIDETEVGQIVQGMPMKITIGALQNLKFNASLEYISPKAVESNGANQFEIKAAVKVSGKSNIRSGYSANAEIVLASVTKALTIPESAIEFSGADTYVYIVKGTADKKTYQRRKVTTGLSDGVNIEIKSGLTTKDKVRGPKEVKGANNE</sequence>
<name>L1NB34_9BACT</name>
<dbReference type="STRING" id="1127699.HMPREF9151_01269"/>
<dbReference type="GO" id="GO:1990281">
    <property type="term" value="C:efflux pump complex"/>
    <property type="evidence" value="ECO:0007669"/>
    <property type="project" value="TreeGrafter"/>
</dbReference>
<keyword evidence="3" id="KW-0472">Membrane</keyword>
<dbReference type="PANTHER" id="PTHR30469:SF33">
    <property type="entry name" value="SLR1207 PROTEIN"/>
    <property type="match status" value="1"/>
</dbReference>
<evidence type="ECO:0000256" key="2">
    <source>
        <dbReference type="SAM" id="Coils"/>
    </source>
</evidence>
<dbReference type="GO" id="GO:0015562">
    <property type="term" value="F:efflux transmembrane transporter activity"/>
    <property type="evidence" value="ECO:0007669"/>
    <property type="project" value="TreeGrafter"/>
</dbReference>
<gene>
    <name evidence="4" type="ORF">HMPREF9151_01269</name>
</gene>
<dbReference type="SUPFAM" id="SSF111369">
    <property type="entry name" value="HlyD-like secretion proteins"/>
    <property type="match status" value="1"/>
</dbReference>
<dbReference type="Gene3D" id="2.40.420.20">
    <property type="match status" value="1"/>
</dbReference>
<dbReference type="OrthoDB" id="9809068at2"/>
<dbReference type="Gene3D" id="2.40.30.170">
    <property type="match status" value="1"/>
</dbReference>
<organism evidence="4 5">
    <name type="scientific">Hoylesella saccharolytica F0055</name>
    <dbReference type="NCBI Taxonomy" id="1127699"/>
    <lineage>
        <taxon>Bacteria</taxon>
        <taxon>Pseudomonadati</taxon>
        <taxon>Bacteroidota</taxon>
        <taxon>Bacteroidia</taxon>
        <taxon>Bacteroidales</taxon>
        <taxon>Prevotellaceae</taxon>
        <taxon>Hoylesella</taxon>
    </lineage>
</organism>
<evidence type="ECO:0000313" key="5">
    <source>
        <dbReference type="Proteomes" id="UP000010433"/>
    </source>
</evidence>
<evidence type="ECO:0000256" key="3">
    <source>
        <dbReference type="SAM" id="Phobius"/>
    </source>
</evidence>
<dbReference type="AlphaFoldDB" id="L1NB34"/>
<dbReference type="HOGENOM" id="CLU_018816_14_1_10"/>